<organism evidence="1 2">
    <name type="scientific">Orchesella dallaii</name>
    <dbReference type="NCBI Taxonomy" id="48710"/>
    <lineage>
        <taxon>Eukaryota</taxon>
        <taxon>Metazoa</taxon>
        <taxon>Ecdysozoa</taxon>
        <taxon>Arthropoda</taxon>
        <taxon>Hexapoda</taxon>
        <taxon>Collembola</taxon>
        <taxon>Entomobryomorpha</taxon>
        <taxon>Entomobryoidea</taxon>
        <taxon>Orchesellidae</taxon>
        <taxon>Orchesellinae</taxon>
        <taxon>Orchesella</taxon>
    </lineage>
</organism>
<evidence type="ECO:0000313" key="1">
    <source>
        <dbReference type="EMBL" id="CAL8134109.1"/>
    </source>
</evidence>
<dbReference type="Proteomes" id="UP001642540">
    <property type="component" value="Unassembled WGS sequence"/>
</dbReference>
<keyword evidence="2" id="KW-1185">Reference proteome</keyword>
<accession>A0ABP1RRP4</accession>
<sequence>MLKDDLFVVLPSKRRCSASSENTHVIDLTQAENTPPKKRRILRKEEYTDEMPWPSNYETNGNQDSEDDGVLIRIDDTCMISLRIWWRPLTKALIQSFLKRKASETVKTSKKFQTSRMTIFKSLGFASTIILHHLSSTMYPPPFILHPNPHDKYCPKLAIVTLKCPSTYLAAYLLPIIIPDNQNSTDVWWKSRFTARVPKNVLVPIARDLRTIQPRALLDENPYF</sequence>
<comment type="caution">
    <text evidence="1">The sequence shown here is derived from an EMBL/GenBank/DDBJ whole genome shotgun (WGS) entry which is preliminary data.</text>
</comment>
<dbReference type="EMBL" id="CAXLJM020000103">
    <property type="protein sequence ID" value="CAL8134109.1"/>
    <property type="molecule type" value="Genomic_DNA"/>
</dbReference>
<proteinExistence type="predicted"/>
<protein>
    <submittedName>
        <fullName evidence="1">Uncharacterized protein</fullName>
    </submittedName>
</protein>
<name>A0ABP1RRP4_9HEXA</name>
<gene>
    <name evidence="1" type="ORF">ODALV1_LOCUS25370</name>
</gene>
<evidence type="ECO:0000313" key="2">
    <source>
        <dbReference type="Proteomes" id="UP001642540"/>
    </source>
</evidence>
<reference evidence="1 2" key="1">
    <citation type="submission" date="2024-08" db="EMBL/GenBank/DDBJ databases">
        <authorList>
            <person name="Cucini C."/>
            <person name="Frati F."/>
        </authorList>
    </citation>
    <scope>NUCLEOTIDE SEQUENCE [LARGE SCALE GENOMIC DNA]</scope>
</reference>